<evidence type="ECO:0000313" key="2">
    <source>
        <dbReference type="Proteomes" id="UP000053621"/>
    </source>
</evidence>
<proteinExistence type="predicted"/>
<dbReference type="AlphaFoldDB" id="A0A2P4NL00"/>
<keyword evidence="2" id="KW-1185">Reference proteome</keyword>
<protein>
    <submittedName>
        <fullName evidence="1">Uncharacterized protein</fullName>
    </submittedName>
</protein>
<organism evidence="1 2">
    <name type="scientific">Haloferax marisrubri</name>
    <dbReference type="NCBI Taxonomy" id="1544719"/>
    <lineage>
        <taxon>Archaea</taxon>
        <taxon>Methanobacteriati</taxon>
        <taxon>Methanobacteriota</taxon>
        <taxon>Stenosarchaea group</taxon>
        <taxon>Halobacteria</taxon>
        <taxon>Halobacteriales</taxon>
        <taxon>Haloferacaceae</taxon>
        <taxon>Haloferax</taxon>
    </lineage>
</organism>
<sequence length="134" mass="15580">MADANTEKIVRMRRFEHDDDSEIESAALCTLHAQLDERRYKNRVIIFPSELTVSMLRSRFIESRALSYPTLRGFRWIAIASLARMYFDESSLYGWEQRLSELHTGCEGSAKRLWELFVEIGRLVPARELLGAPL</sequence>
<dbReference type="Proteomes" id="UP000053621">
    <property type="component" value="Unassembled WGS sequence"/>
</dbReference>
<accession>A0A2P4NL00</accession>
<name>A0A2P4NL00_9EURY</name>
<dbReference type="EMBL" id="LOPW02000022">
    <property type="protein sequence ID" value="POG53806.1"/>
    <property type="molecule type" value="Genomic_DNA"/>
</dbReference>
<reference evidence="1" key="1">
    <citation type="submission" date="2017-08" db="EMBL/GenBank/DDBJ databases">
        <title>Haloferax marisrubri sp. nov., isolated from the Discovery deep brine-seawater interface in the Red Sea.</title>
        <authorList>
            <person name="Zhang G."/>
            <person name="Stingl U."/>
        </authorList>
    </citation>
    <scope>NUCLEOTIDE SEQUENCE [LARGE SCALE GENOMIC DNA]</scope>
    <source>
        <strain evidence="1">SB3</strain>
    </source>
</reference>
<gene>
    <name evidence="1" type="ORF">AUR65_018710</name>
</gene>
<evidence type="ECO:0000313" key="1">
    <source>
        <dbReference type="EMBL" id="POG53806.1"/>
    </source>
</evidence>
<comment type="caution">
    <text evidence="1">The sequence shown here is derived from an EMBL/GenBank/DDBJ whole genome shotgun (WGS) entry which is preliminary data.</text>
</comment>